<feature type="signal peptide" evidence="7">
    <location>
        <begin position="1"/>
        <end position="21"/>
    </location>
</feature>
<evidence type="ECO:0000256" key="3">
    <source>
        <dbReference type="ARBA" id="ARBA00022670"/>
    </source>
</evidence>
<keyword evidence="2 8" id="KW-0121">Carboxypeptidase</keyword>
<evidence type="ECO:0000256" key="6">
    <source>
        <dbReference type="ARBA" id="ARBA00023180"/>
    </source>
</evidence>
<dbReference type="Gene3D" id="3.40.50.1820">
    <property type="entry name" value="alpha/beta hydrolase"/>
    <property type="match status" value="1"/>
</dbReference>
<feature type="chain" id="PRO_5005515963" evidence="7">
    <location>
        <begin position="22"/>
        <end position="301"/>
    </location>
</feature>
<evidence type="ECO:0000256" key="1">
    <source>
        <dbReference type="ARBA" id="ARBA00009431"/>
    </source>
</evidence>
<evidence type="ECO:0000256" key="5">
    <source>
        <dbReference type="ARBA" id="ARBA00022801"/>
    </source>
</evidence>
<keyword evidence="3" id="KW-0645">Protease</keyword>
<dbReference type="PRINTS" id="PR00724">
    <property type="entry name" value="CRBOXYPTASEC"/>
</dbReference>
<dbReference type="PANTHER" id="PTHR11802:SF472">
    <property type="entry name" value="SERINE CARBOXYPEPTIDASE CPVL-RELATED"/>
    <property type="match status" value="1"/>
</dbReference>
<evidence type="ECO:0000313" key="8">
    <source>
        <dbReference type="EMBL" id="JAA66690.1"/>
    </source>
</evidence>
<dbReference type="EMBL" id="GADI01007118">
    <property type="protein sequence ID" value="JAA66690.1"/>
    <property type="molecule type" value="mRNA"/>
</dbReference>
<proteinExistence type="evidence at transcript level"/>
<keyword evidence="6" id="KW-0325">Glycoprotein</keyword>
<dbReference type="GO" id="GO:0004185">
    <property type="term" value="F:serine-type carboxypeptidase activity"/>
    <property type="evidence" value="ECO:0007669"/>
    <property type="project" value="InterPro"/>
</dbReference>
<comment type="similarity">
    <text evidence="1">Belongs to the peptidase S10 family.</text>
</comment>
<evidence type="ECO:0000256" key="4">
    <source>
        <dbReference type="ARBA" id="ARBA00022729"/>
    </source>
</evidence>
<dbReference type="GO" id="GO:0006508">
    <property type="term" value="P:proteolysis"/>
    <property type="evidence" value="ECO:0007669"/>
    <property type="project" value="UniProtKB-KW"/>
</dbReference>
<keyword evidence="5" id="KW-0378">Hydrolase</keyword>
<name>A0A0K8R6B9_IXORI</name>
<dbReference type="InterPro" id="IPR001563">
    <property type="entry name" value="Peptidase_S10"/>
</dbReference>
<evidence type="ECO:0000256" key="7">
    <source>
        <dbReference type="SAM" id="SignalP"/>
    </source>
</evidence>
<dbReference type="PANTHER" id="PTHR11802">
    <property type="entry name" value="SERINE PROTEASE FAMILY S10 SERINE CARBOXYPEPTIDASE"/>
    <property type="match status" value="1"/>
</dbReference>
<dbReference type="InterPro" id="IPR029058">
    <property type="entry name" value="AB_hydrolase_fold"/>
</dbReference>
<dbReference type="AlphaFoldDB" id="A0A0K8R6B9"/>
<dbReference type="Pfam" id="PF00450">
    <property type="entry name" value="Peptidase_S10"/>
    <property type="match status" value="1"/>
</dbReference>
<organism evidence="8">
    <name type="scientific">Ixodes ricinus</name>
    <name type="common">Common tick</name>
    <name type="synonym">Acarus ricinus</name>
    <dbReference type="NCBI Taxonomy" id="34613"/>
    <lineage>
        <taxon>Eukaryota</taxon>
        <taxon>Metazoa</taxon>
        <taxon>Ecdysozoa</taxon>
        <taxon>Arthropoda</taxon>
        <taxon>Chelicerata</taxon>
        <taxon>Arachnida</taxon>
        <taxon>Acari</taxon>
        <taxon>Parasitiformes</taxon>
        <taxon>Ixodida</taxon>
        <taxon>Ixodoidea</taxon>
        <taxon>Ixodidae</taxon>
        <taxon>Ixodinae</taxon>
        <taxon>Ixodes</taxon>
    </lineage>
</organism>
<accession>A0A0K8R6B9</accession>
<reference evidence="8" key="1">
    <citation type="submission" date="2012-12" db="EMBL/GenBank/DDBJ databases">
        <title>Identification and characterization of a phenylalanine ammonia-lyase gene family in Isatis indigotica Fort.</title>
        <authorList>
            <person name="Liu Q."/>
            <person name="Chen J."/>
            <person name="Zhou X."/>
            <person name="Di P."/>
            <person name="Xiao Y."/>
            <person name="Xuan H."/>
            <person name="Zhang L."/>
            <person name="Chen W."/>
        </authorList>
    </citation>
    <scope>NUCLEOTIDE SEQUENCE</scope>
    <source>
        <tissue evidence="8">Salivary gland</tissue>
    </source>
</reference>
<dbReference type="SUPFAM" id="SSF53474">
    <property type="entry name" value="alpha/beta-Hydrolases"/>
    <property type="match status" value="1"/>
</dbReference>
<protein>
    <submittedName>
        <fullName evidence="8">Putative carboxypeptidase</fullName>
    </submittedName>
</protein>
<keyword evidence="4 7" id="KW-0732">Signal</keyword>
<evidence type="ECO:0000256" key="2">
    <source>
        <dbReference type="ARBA" id="ARBA00022645"/>
    </source>
</evidence>
<sequence>MRFFILAAFLTSSLNSSVSRALNNVADPRKLPHTQDTKRETLINGLNNDGISKYMPEPKAYTETVTSGNQDEPRQDGSLLLSSYIKEGKIEDAKRDSRVPFFYEMKGVEAFSGFIAINEDAQTNYYFLHTKIHVLAQITQIVRKPPPLILWLSGGLGVSSLMAQFLYNGPVAVDATGHIRERVNSLANFADVIYLDQPAGTGFSFAANENGSSQSIEQISANIITFLQKFLMIFNEYNGRDFYIAGEAYSATQAMHLAYTLHNNLKFSLNLAGVISGVRFLGQALHVLNYTDILTNGAVTK</sequence>